<reference evidence="4" key="1">
    <citation type="submission" date="2017-04" db="EMBL/GenBank/DDBJ databases">
        <authorList>
            <person name="Varghese N."/>
            <person name="Submissions S."/>
        </authorList>
    </citation>
    <scope>NUCLEOTIDE SEQUENCE [LARGE SCALE GENOMIC DNA]</scope>
    <source>
        <strain evidence="4">Dd16</strain>
    </source>
</reference>
<dbReference type="PROSITE" id="PS51257">
    <property type="entry name" value="PROKAR_LIPOPROTEIN"/>
    <property type="match status" value="1"/>
</dbReference>
<dbReference type="STRING" id="941907.SAMN06295910_1733"/>
<name>A0A1X7GGJ2_9SPHN</name>
<dbReference type="Proteomes" id="UP000192934">
    <property type="component" value="Chromosome I"/>
</dbReference>
<organism evidence="3 4">
    <name type="scientific">Allosphingosinicella indica</name>
    <dbReference type="NCBI Taxonomy" id="941907"/>
    <lineage>
        <taxon>Bacteria</taxon>
        <taxon>Pseudomonadati</taxon>
        <taxon>Pseudomonadota</taxon>
        <taxon>Alphaproteobacteria</taxon>
        <taxon>Sphingomonadales</taxon>
        <taxon>Sphingomonadaceae</taxon>
        <taxon>Allosphingosinicella</taxon>
    </lineage>
</organism>
<feature type="signal peptide" evidence="2">
    <location>
        <begin position="1"/>
        <end position="23"/>
    </location>
</feature>
<evidence type="ECO:0000313" key="4">
    <source>
        <dbReference type="Proteomes" id="UP000192934"/>
    </source>
</evidence>
<feature type="chain" id="PRO_5012846807" description="Lipoprotein" evidence="2">
    <location>
        <begin position="24"/>
        <end position="199"/>
    </location>
</feature>
<feature type="region of interest" description="Disordered" evidence="1">
    <location>
        <begin position="57"/>
        <end position="78"/>
    </location>
</feature>
<dbReference type="EMBL" id="LT840185">
    <property type="protein sequence ID" value="SMF69476.1"/>
    <property type="molecule type" value="Genomic_DNA"/>
</dbReference>
<evidence type="ECO:0008006" key="5">
    <source>
        <dbReference type="Google" id="ProtNLM"/>
    </source>
</evidence>
<accession>A0A1X7GGJ2</accession>
<dbReference type="AlphaFoldDB" id="A0A1X7GGJ2"/>
<evidence type="ECO:0000256" key="2">
    <source>
        <dbReference type="SAM" id="SignalP"/>
    </source>
</evidence>
<gene>
    <name evidence="3" type="ORF">SAMN06295910_1733</name>
</gene>
<evidence type="ECO:0000256" key="1">
    <source>
        <dbReference type="SAM" id="MobiDB-lite"/>
    </source>
</evidence>
<evidence type="ECO:0000313" key="3">
    <source>
        <dbReference type="EMBL" id="SMF69476.1"/>
    </source>
</evidence>
<dbReference type="OrthoDB" id="7405225at2"/>
<dbReference type="RefSeq" id="WP_085218407.1">
    <property type="nucleotide sequence ID" value="NZ_LT840185.1"/>
</dbReference>
<keyword evidence="2" id="KW-0732">Signal</keyword>
<protein>
    <recommendedName>
        <fullName evidence="5">Lipoprotein</fullName>
    </recommendedName>
</protein>
<proteinExistence type="predicted"/>
<sequence length="199" mass="20534">MKKPTLALFAAALALGACSKTPADDLSALDNSIVGNDADPALTSALEDQITVDPALTQQSNRNAVRRTPGPVQAQYPPGASGMNALVGPGGACEKLDYNNDWAGKLPPAFAGVYNGGKITEAAGSDAPGCGMRVVTYTVAAAAQPVIDWYRDRAVKAGYSAEQQQREGDQILAGVNGDAVYFLIVTPKQAGSEVALIAR</sequence>
<keyword evidence="4" id="KW-1185">Reference proteome</keyword>